<dbReference type="EMBL" id="CP011034">
    <property type="protein sequence ID" value="ALS33078.1"/>
    <property type="molecule type" value="Genomic_DNA"/>
</dbReference>
<evidence type="ECO:0008006" key="4">
    <source>
        <dbReference type="Google" id="ProtNLM"/>
    </source>
</evidence>
<keyword evidence="1" id="KW-0472">Membrane</keyword>
<dbReference type="Proteomes" id="UP000065261">
    <property type="component" value="Chromosome I"/>
</dbReference>
<organism evidence="2">
    <name type="scientific">Pseudoalteromonas translucida KMM 520</name>
    <dbReference type="NCBI Taxonomy" id="1315283"/>
    <lineage>
        <taxon>Bacteria</taxon>
        <taxon>Pseudomonadati</taxon>
        <taxon>Pseudomonadota</taxon>
        <taxon>Gammaproteobacteria</taxon>
        <taxon>Alteromonadales</taxon>
        <taxon>Pseudoalteromonadaceae</taxon>
        <taxon>Pseudoalteromonas</taxon>
    </lineage>
</organism>
<keyword evidence="1" id="KW-1133">Transmembrane helix</keyword>
<dbReference type="OrthoDB" id="7061894at2"/>
<evidence type="ECO:0000313" key="3">
    <source>
        <dbReference type="Proteomes" id="UP000065261"/>
    </source>
</evidence>
<dbReference type="KEGG" id="ptn:PTRA_a1938"/>
<feature type="transmembrane region" description="Helical" evidence="1">
    <location>
        <begin position="5"/>
        <end position="23"/>
    </location>
</feature>
<feature type="transmembrane region" description="Helical" evidence="1">
    <location>
        <begin position="35"/>
        <end position="56"/>
    </location>
</feature>
<reference evidence="2 3" key="1">
    <citation type="submission" date="2015-03" db="EMBL/GenBank/DDBJ databases">
        <authorList>
            <person name="Murphy D."/>
        </authorList>
    </citation>
    <scope>NUCLEOTIDE SEQUENCE [LARGE SCALE GENOMIC DNA]</scope>
    <source>
        <strain evidence="2 3">KMM 520</strain>
    </source>
</reference>
<name>A0A0U2LN24_9GAMM</name>
<dbReference type="RefSeq" id="WP_058373418.1">
    <property type="nucleotide sequence ID" value="NZ_CP011034.1"/>
</dbReference>
<sequence length="220" mass="25814">MKNVLIFMVVGLYLVACGFFIGVTDRAAMFDGVKWTDVGTLVVTSLGFIFGFYTYFQWLNNKRKEDSYLVAKRYIAAIDEIEENLHELRFHYDHICPTPGLMVEDKDVSIKRIEHLNIVWGNLYQARRNLYKSNRELSFWNVCLAKEAVEDYNYLNKSLDNISVISSVLNNQLFHFVSSRQNMDGVIREKQRFDELHDSVHKIIQHRVDCGFKSMFTFEI</sequence>
<proteinExistence type="predicted"/>
<evidence type="ECO:0000313" key="2">
    <source>
        <dbReference type="EMBL" id="ALS33078.1"/>
    </source>
</evidence>
<accession>A0A0U2LN24</accession>
<evidence type="ECO:0000256" key="1">
    <source>
        <dbReference type="SAM" id="Phobius"/>
    </source>
</evidence>
<protein>
    <recommendedName>
        <fullName evidence="4">DUF4760 domain-containing protein</fullName>
    </recommendedName>
</protein>
<dbReference type="AlphaFoldDB" id="A0A0U2LN24"/>
<gene>
    <name evidence="2" type="ORF">PTRA_a1938</name>
</gene>
<dbReference type="PATRIC" id="fig|1315283.4.peg.1671"/>
<keyword evidence="1" id="KW-0812">Transmembrane</keyword>